<organism evidence="1 2">
    <name type="scientific">Providencia sneebia DSM 19967</name>
    <dbReference type="NCBI Taxonomy" id="1141660"/>
    <lineage>
        <taxon>Bacteria</taxon>
        <taxon>Pseudomonadati</taxon>
        <taxon>Pseudomonadota</taxon>
        <taxon>Gammaproteobacteria</taxon>
        <taxon>Enterobacterales</taxon>
        <taxon>Morganellaceae</taxon>
        <taxon>Providencia</taxon>
    </lineage>
</organism>
<gene>
    <name evidence="1" type="ORF">OO7_09330</name>
</gene>
<evidence type="ECO:0000313" key="2">
    <source>
        <dbReference type="Proteomes" id="UP000010290"/>
    </source>
</evidence>
<accession>K8WN20</accession>
<keyword evidence="2" id="KW-1185">Reference proteome</keyword>
<dbReference type="PATRIC" id="fig|1141660.3.peg.1863"/>
<dbReference type="OrthoDB" id="6466990at2"/>
<sequence length="140" mass="15793">MRRAHYFRDVIYAGLFFITMGVSHTCVAKDVIIDTPVTQHDYESIHQGILVVKAALFNAPCNLSFENKYTLTECGAGSSYRDLPLMNLTARTPVTLQFIGFPNGVVSQRYPILLLNGNNEIRVPLRLINQSSVRLEVNYE</sequence>
<dbReference type="AlphaFoldDB" id="K8WN20"/>
<proteinExistence type="predicted"/>
<protein>
    <submittedName>
        <fullName evidence="1">Fimbrial protein</fullName>
    </submittedName>
</protein>
<dbReference type="RefSeq" id="WP_008915684.1">
    <property type="nucleotide sequence ID" value="NZ_CM001773.1"/>
</dbReference>
<name>K8WN20_9GAMM</name>
<dbReference type="EMBL" id="AKKN01000008">
    <property type="protein sequence ID" value="EKT57575.1"/>
    <property type="molecule type" value="Genomic_DNA"/>
</dbReference>
<evidence type="ECO:0000313" key="1">
    <source>
        <dbReference type="EMBL" id="EKT57575.1"/>
    </source>
</evidence>
<dbReference type="HOGENOM" id="CLU_146704_0_0_6"/>
<dbReference type="Proteomes" id="UP000010290">
    <property type="component" value="Chromosome"/>
</dbReference>
<reference evidence="1 2" key="1">
    <citation type="journal article" date="2012" name="BMC Genomics">
        <title>Comparative genomics of bacteria in the genus Providencia isolated from wild Drosophila melanogaster.</title>
        <authorList>
            <person name="Galac M.R."/>
            <person name="Lazzaro B.P."/>
        </authorList>
    </citation>
    <scope>NUCLEOTIDE SEQUENCE [LARGE SCALE GENOMIC DNA]</scope>
    <source>
        <strain evidence="1 2">DSM 19967</strain>
    </source>
</reference>
<comment type="caution">
    <text evidence="1">The sequence shown here is derived from an EMBL/GenBank/DDBJ whole genome shotgun (WGS) entry which is preliminary data.</text>
</comment>